<dbReference type="GeneID" id="109486327"/>
<dbReference type="InterPro" id="IPR010541">
    <property type="entry name" value="Prp3_C"/>
</dbReference>
<sequence length="297" mass="34731">MEIRKDLLELQLSELDMLMSMYPGGDELVLDNPAAPTDIRRFVDGPREAPPPRLEFTLNVEVDEPKATVAMWCSFPPLYPEVLPKIHLRSKELSRQQQKDINQSLHSFLDTSDLGELCTMPVVQWIQENAGKHITLSLAELQSTNTQTAKEENKLTSLSRFWIYSHHIYRQELLRKIPALAKELDLTGFCLPGKPGIICVEGQTKYCEEYWHKLRYPNWKHISCKHREDVECKDQNEEAKFRLFNVFEELAFEAHGDYGLRNDYHMDLGRFLEYLKEHKCDYMFSIFFGVEGKESRK</sequence>
<dbReference type="PIRSF" id="PIRSF038021">
    <property type="entry name" value="UCP038021_RWDD2"/>
    <property type="match status" value="1"/>
</dbReference>
<dbReference type="SMART" id="SM00591">
    <property type="entry name" value="RWD"/>
    <property type="match status" value="1"/>
</dbReference>
<dbReference type="RefSeq" id="XP_019645704.1">
    <property type="nucleotide sequence ID" value="XM_019790145.1"/>
</dbReference>
<dbReference type="CDD" id="cd23829">
    <property type="entry name" value="RWD_RWDD2"/>
    <property type="match status" value="1"/>
</dbReference>
<dbReference type="InterPro" id="IPR017359">
    <property type="entry name" value="Phi-like"/>
</dbReference>
<dbReference type="Proteomes" id="UP000515135">
    <property type="component" value="Unplaced"/>
</dbReference>
<dbReference type="InterPro" id="IPR006575">
    <property type="entry name" value="RWD_dom"/>
</dbReference>
<dbReference type="CDD" id="cd24163">
    <property type="entry name" value="RWDD2_C"/>
    <property type="match status" value="1"/>
</dbReference>
<organism evidence="2 3">
    <name type="scientific">Branchiostoma belcheri</name>
    <name type="common">Amphioxus</name>
    <dbReference type="NCBI Taxonomy" id="7741"/>
    <lineage>
        <taxon>Eukaryota</taxon>
        <taxon>Metazoa</taxon>
        <taxon>Chordata</taxon>
        <taxon>Cephalochordata</taxon>
        <taxon>Leptocardii</taxon>
        <taxon>Amphioxiformes</taxon>
        <taxon>Branchiostomatidae</taxon>
        <taxon>Branchiostoma</taxon>
    </lineage>
</organism>
<dbReference type="InterPro" id="IPR016135">
    <property type="entry name" value="UBQ-conjugating_enzyme/RWD"/>
</dbReference>
<evidence type="ECO:0000313" key="2">
    <source>
        <dbReference type="Proteomes" id="UP000515135"/>
    </source>
</evidence>
<protein>
    <submittedName>
        <fullName evidence="3">RWD domain-containing protein 2A-like</fullName>
    </submittedName>
</protein>
<dbReference type="Pfam" id="PF06544">
    <property type="entry name" value="Prp3_C"/>
    <property type="match status" value="1"/>
</dbReference>
<dbReference type="OrthoDB" id="432412at2759"/>
<dbReference type="InterPro" id="IPR059181">
    <property type="entry name" value="RWDD2A-B_C"/>
</dbReference>
<feature type="domain" description="RWD" evidence="1">
    <location>
        <begin position="13"/>
        <end position="133"/>
    </location>
</feature>
<evidence type="ECO:0000259" key="1">
    <source>
        <dbReference type="PROSITE" id="PS50908"/>
    </source>
</evidence>
<proteinExistence type="predicted"/>
<dbReference type="PROSITE" id="PS50908">
    <property type="entry name" value="RWD"/>
    <property type="match status" value="1"/>
</dbReference>
<reference evidence="3" key="1">
    <citation type="submission" date="2025-08" db="UniProtKB">
        <authorList>
            <consortium name="RefSeq"/>
        </authorList>
    </citation>
    <scope>IDENTIFICATION</scope>
    <source>
        <tissue evidence="3">Gonad</tissue>
    </source>
</reference>
<dbReference type="SUPFAM" id="SSF54495">
    <property type="entry name" value="UBC-like"/>
    <property type="match status" value="1"/>
</dbReference>
<keyword evidence="2" id="KW-1185">Reference proteome</keyword>
<dbReference type="KEGG" id="bbel:109486327"/>
<dbReference type="PANTHER" id="PTHR15955">
    <property type="entry name" value="RWD DOMAIN CONTAINING PROTEIN 2"/>
    <property type="match status" value="1"/>
</dbReference>
<gene>
    <name evidence="3" type="primary">LOC109486327</name>
</gene>
<name>A0A6P5AHB0_BRABE</name>
<evidence type="ECO:0000313" key="3">
    <source>
        <dbReference type="RefSeq" id="XP_019645704.1"/>
    </source>
</evidence>
<dbReference type="AlphaFoldDB" id="A0A6P5AHB0"/>
<dbReference type="Pfam" id="PF05773">
    <property type="entry name" value="RWD"/>
    <property type="match status" value="1"/>
</dbReference>
<accession>A0A6P5AHB0</accession>
<dbReference type="Gene3D" id="3.10.110.10">
    <property type="entry name" value="Ubiquitin Conjugating Enzyme"/>
    <property type="match status" value="1"/>
</dbReference>
<dbReference type="PANTHER" id="PTHR15955:SF3">
    <property type="entry name" value="RWD DOMAIN-CONTAINING PROTEIN 2A"/>
    <property type="match status" value="1"/>
</dbReference>